<comment type="catalytic activity">
    <reaction evidence="1">
        <text>ATP + protein L-histidine = ADP + protein N-phospho-L-histidine.</text>
        <dbReference type="EC" id="2.7.13.3"/>
    </reaction>
</comment>
<dbReference type="OrthoDB" id="9813151at2"/>
<dbReference type="Gene3D" id="6.10.340.10">
    <property type="match status" value="1"/>
</dbReference>
<keyword evidence="12 13" id="KW-0472">Membrane</keyword>
<evidence type="ECO:0000256" key="12">
    <source>
        <dbReference type="ARBA" id="ARBA00023136"/>
    </source>
</evidence>
<feature type="transmembrane region" description="Helical" evidence="13">
    <location>
        <begin position="123"/>
        <end position="148"/>
    </location>
</feature>
<dbReference type="InterPro" id="IPR003660">
    <property type="entry name" value="HAMP_dom"/>
</dbReference>
<dbReference type="GO" id="GO:0005524">
    <property type="term" value="F:ATP binding"/>
    <property type="evidence" value="ECO:0007669"/>
    <property type="project" value="UniProtKB-KW"/>
</dbReference>
<dbReference type="FunFam" id="3.30.565.10:FF:000023">
    <property type="entry name" value="PAS domain-containing sensor histidine kinase"/>
    <property type="match status" value="1"/>
</dbReference>
<dbReference type="EC" id="2.7.13.3" evidence="4"/>
<organism evidence="16 17">
    <name type="scientific">Oceanobacillus bengalensis</name>
    <dbReference type="NCBI Taxonomy" id="1435466"/>
    <lineage>
        <taxon>Bacteria</taxon>
        <taxon>Bacillati</taxon>
        <taxon>Bacillota</taxon>
        <taxon>Bacilli</taxon>
        <taxon>Bacillales</taxon>
        <taxon>Bacillaceae</taxon>
        <taxon>Oceanobacillus</taxon>
    </lineage>
</organism>
<dbReference type="Pfam" id="PF00512">
    <property type="entry name" value="HisKA"/>
    <property type="match status" value="1"/>
</dbReference>
<dbReference type="Gene3D" id="1.10.287.130">
    <property type="match status" value="1"/>
</dbReference>
<dbReference type="RefSeq" id="WP_121133015.1">
    <property type="nucleotide sequence ID" value="NZ_JBHUFK010000018.1"/>
</dbReference>
<dbReference type="SMART" id="SM00304">
    <property type="entry name" value="HAMP"/>
    <property type="match status" value="1"/>
</dbReference>
<accession>A0A494YVA4</accession>
<comment type="caution">
    <text evidence="16">The sequence shown here is derived from an EMBL/GenBank/DDBJ whole genome shotgun (WGS) entry which is preliminary data.</text>
</comment>
<dbReference type="InterPro" id="IPR036097">
    <property type="entry name" value="HisK_dim/P_sf"/>
</dbReference>
<dbReference type="PRINTS" id="PR00344">
    <property type="entry name" value="BCTRLSENSOR"/>
</dbReference>
<dbReference type="CDD" id="cd06225">
    <property type="entry name" value="HAMP"/>
    <property type="match status" value="1"/>
</dbReference>
<feature type="domain" description="HAMP" evidence="15">
    <location>
        <begin position="181"/>
        <end position="233"/>
    </location>
</feature>
<dbReference type="SMART" id="SM00388">
    <property type="entry name" value="HisKA"/>
    <property type="match status" value="1"/>
</dbReference>
<dbReference type="InterPro" id="IPR050736">
    <property type="entry name" value="Sensor_HK_Regulatory"/>
</dbReference>
<dbReference type="SMART" id="SM00387">
    <property type="entry name" value="HATPase_c"/>
    <property type="match status" value="1"/>
</dbReference>
<dbReference type="PANTHER" id="PTHR43711:SF1">
    <property type="entry name" value="HISTIDINE KINASE 1"/>
    <property type="match status" value="1"/>
</dbReference>
<dbReference type="InterPro" id="IPR005467">
    <property type="entry name" value="His_kinase_dom"/>
</dbReference>
<reference evidence="16 17" key="1">
    <citation type="journal article" date="2015" name="Antonie Van Leeuwenhoek">
        <title>Oceanobacillus bengalensis sp. nov., a bacterium isolated from seawater of the Bay of Bengal.</title>
        <authorList>
            <person name="Yongchang O."/>
            <person name="Xiang W."/>
            <person name="Wang G."/>
        </authorList>
    </citation>
    <scope>NUCLEOTIDE SEQUENCE [LARGE SCALE GENOMIC DNA]</scope>
    <source>
        <strain evidence="16 17">MCCC 1K00260</strain>
    </source>
</reference>
<dbReference type="Pfam" id="PF00672">
    <property type="entry name" value="HAMP"/>
    <property type="match status" value="1"/>
</dbReference>
<evidence type="ECO:0000256" key="1">
    <source>
        <dbReference type="ARBA" id="ARBA00000085"/>
    </source>
</evidence>
<evidence type="ECO:0000256" key="8">
    <source>
        <dbReference type="ARBA" id="ARBA00022741"/>
    </source>
</evidence>
<dbReference type="Pfam" id="PF02518">
    <property type="entry name" value="HATPase_c"/>
    <property type="match status" value="1"/>
</dbReference>
<evidence type="ECO:0000256" key="3">
    <source>
        <dbReference type="ARBA" id="ARBA00004651"/>
    </source>
</evidence>
<name>A0A494YVA4_9BACI</name>
<dbReference type="InterPro" id="IPR004358">
    <property type="entry name" value="Sig_transdc_His_kin-like_C"/>
</dbReference>
<evidence type="ECO:0000256" key="10">
    <source>
        <dbReference type="ARBA" id="ARBA00022840"/>
    </source>
</evidence>
<dbReference type="PANTHER" id="PTHR43711">
    <property type="entry name" value="TWO-COMPONENT HISTIDINE KINASE"/>
    <property type="match status" value="1"/>
</dbReference>
<dbReference type="PROSITE" id="PS50885">
    <property type="entry name" value="HAMP"/>
    <property type="match status" value="1"/>
</dbReference>
<evidence type="ECO:0000256" key="13">
    <source>
        <dbReference type="SAM" id="Phobius"/>
    </source>
</evidence>
<evidence type="ECO:0000256" key="9">
    <source>
        <dbReference type="ARBA" id="ARBA00022777"/>
    </source>
</evidence>
<dbReference type="CDD" id="cd00082">
    <property type="entry name" value="HisKA"/>
    <property type="match status" value="1"/>
</dbReference>
<dbReference type="SUPFAM" id="SSF158472">
    <property type="entry name" value="HAMP domain-like"/>
    <property type="match status" value="1"/>
</dbReference>
<evidence type="ECO:0000313" key="16">
    <source>
        <dbReference type="EMBL" id="RKQ14062.1"/>
    </source>
</evidence>
<keyword evidence="7" id="KW-0808">Transferase</keyword>
<keyword evidence="11" id="KW-0902">Two-component regulatory system</keyword>
<comment type="subcellular location">
    <subcellularLocation>
        <location evidence="3">Cell membrane</location>
        <topology evidence="3">Multi-pass membrane protein</topology>
    </subcellularLocation>
    <subcellularLocation>
        <location evidence="2">Membrane raft</location>
        <topology evidence="2">Multi-pass membrane protein</topology>
    </subcellularLocation>
</comment>
<dbReference type="AlphaFoldDB" id="A0A494YVA4"/>
<proteinExistence type="predicted"/>
<evidence type="ECO:0000256" key="5">
    <source>
        <dbReference type="ARBA" id="ARBA00022475"/>
    </source>
</evidence>
<keyword evidence="8" id="KW-0547">Nucleotide-binding</keyword>
<dbReference type="PROSITE" id="PS50109">
    <property type="entry name" value="HIS_KIN"/>
    <property type="match status" value="1"/>
</dbReference>
<dbReference type="Gene3D" id="3.30.565.10">
    <property type="entry name" value="Histidine kinase-like ATPase, C-terminal domain"/>
    <property type="match status" value="1"/>
</dbReference>
<dbReference type="SUPFAM" id="SSF55874">
    <property type="entry name" value="ATPase domain of HSP90 chaperone/DNA topoisomerase II/histidine kinase"/>
    <property type="match status" value="1"/>
</dbReference>
<evidence type="ECO:0000259" key="15">
    <source>
        <dbReference type="PROSITE" id="PS50885"/>
    </source>
</evidence>
<protein>
    <recommendedName>
        <fullName evidence="4">histidine kinase</fullName>
        <ecNumber evidence="4">2.7.13.3</ecNumber>
    </recommendedName>
</protein>
<evidence type="ECO:0000256" key="6">
    <source>
        <dbReference type="ARBA" id="ARBA00022553"/>
    </source>
</evidence>
<keyword evidence="13" id="KW-1133">Transmembrane helix</keyword>
<dbReference type="Proteomes" id="UP000281813">
    <property type="component" value="Unassembled WGS sequence"/>
</dbReference>
<dbReference type="GO" id="GO:0000155">
    <property type="term" value="F:phosphorelay sensor kinase activity"/>
    <property type="evidence" value="ECO:0007669"/>
    <property type="project" value="InterPro"/>
</dbReference>
<dbReference type="GO" id="GO:0045121">
    <property type="term" value="C:membrane raft"/>
    <property type="evidence" value="ECO:0007669"/>
    <property type="project" value="UniProtKB-SubCell"/>
</dbReference>
<dbReference type="EMBL" id="RBZO01000024">
    <property type="protein sequence ID" value="RKQ14062.1"/>
    <property type="molecule type" value="Genomic_DNA"/>
</dbReference>
<keyword evidence="6" id="KW-0597">Phosphoprotein</keyword>
<dbReference type="InterPro" id="IPR003661">
    <property type="entry name" value="HisK_dim/P_dom"/>
</dbReference>
<dbReference type="FunFam" id="1.10.287.130:FF:000001">
    <property type="entry name" value="Two-component sensor histidine kinase"/>
    <property type="match status" value="1"/>
</dbReference>
<keyword evidence="9 16" id="KW-0418">Kinase</keyword>
<keyword evidence="10" id="KW-0067">ATP-binding</keyword>
<evidence type="ECO:0000256" key="7">
    <source>
        <dbReference type="ARBA" id="ARBA00022679"/>
    </source>
</evidence>
<dbReference type="SUPFAM" id="SSF47384">
    <property type="entry name" value="Homodimeric domain of signal transducing histidine kinase"/>
    <property type="match status" value="1"/>
</dbReference>
<sequence length="458" mass="51876">MNKIVLKLGLVMMCLILAVLLPLGFVADKIFTNFYYNQVQEEISELSQKYASTITSLSDKTMLDMYKNLAYFTNKEIYITDANGGVIANTDIQINRLSNNELKQLSEGESIQKKIEDSKTKSIYLGSGFPIMLSNTFQGSFFVLAPINDVHEPVRKIRDLLILSASGAFLLGLGFTFLLVRKMLNPLLEMEQATREIARGNLDIRVKTLPKDELGSLGAAINDLAVETNQYRANRSELFANISHELRTPISYLKGYANVLKNDLYQTDEERQQYLTIIEDESERILRLINDLFDLSKMEEGKIDLQMESIDIGEIMESAILKIRIELNNKGLTLKSDIDRNIPFIEADGNRLEQIFINLLANAIRYTKTGSLYIKVWSKKNRVYVIIEDTGIGIPEEDLPLIFERFHRVEKSRSKDFGGTGLGLAIVKNLVEIQHGTISVSSKINKGTKFELCFPTEE</sequence>
<evidence type="ECO:0000256" key="11">
    <source>
        <dbReference type="ARBA" id="ARBA00023012"/>
    </source>
</evidence>
<feature type="transmembrane region" description="Helical" evidence="13">
    <location>
        <begin position="6"/>
        <end position="27"/>
    </location>
</feature>
<keyword evidence="5" id="KW-1003">Cell membrane</keyword>
<keyword evidence="13" id="KW-0812">Transmembrane</keyword>
<feature type="transmembrane region" description="Helical" evidence="13">
    <location>
        <begin position="160"/>
        <end position="180"/>
    </location>
</feature>
<evidence type="ECO:0000313" key="17">
    <source>
        <dbReference type="Proteomes" id="UP000281813"/>
    </source>
</evidence>
<feature type="domain" description="Histidine kinase" evidence="14">
    <location>
        <begin position="241"/>
        <end position="458"/>
    </location>
</feature>
<keyword evidence="17" id="KW-1185">Reference proteome</keyword>
<dbReference type="InterPro" id="IPR003594">
    <property type="entry name" value="HATPase_dom"/>
</dbReference>
<dbReference type="GO" id="GO:0005886">
    <property type="term" value="C:plasma membrane"/>
    <property type="evidence" value="ECO:0007669"/>
    <property type="project" value="UniProtKB-SubCell"/>
</dbReference>
<dbReference type="InterPro" id="IPR036890">
    <property type="entry name" value="HATPase_C_sf"/>
</dbReference>
<evidence type="ECO:0000256" key="2">
    <source>
        <dbReference type="ARBA" id="ARBA00004314"/>
    </source>
</evidence>
<evidence type="ECO:0000259" key="14">
    <source>
        <dbReference type="PROSITE" id="PS50109"/>
    </source>
</evidence>
<gene>
    <name evidence="16" type="ORF">D8M05_14460</name>
</gene>
<evidence type="ECO:0000256" key="4">
    <source>
        <dbReference type="ARBA" id="ARBA00012438"/>
    </source>
</evidence>